<proteinExistence type="predicted"/>
<keyword evidence="2" id="KW-1133">Transmembrane helix</keyword>
<accession>X0TWE2</accession>
<reference evidence="3" key="1">
    <citation type="journal article" date="2014" name="Front. Microbiol.">
        <title>High frequency of phylogenetically diverse reductive dehalogenase-homologous genes in deep subseafloor sedimentary metagenomes.</title>
        <authorList>
            <person name="Kawai M."/>
            <person name="Futagami T."/>
            <person name="Toyoda A."/>
            <person name="Takaki Y."/>
            <person name="Nishi S."/>
            <person name="Hori S."/>
            <person name="Arai W."/>
            <person name="Tsubouchi T."/>
            <person name="Morono Y."/>
            <person name="Uchiyama I."/>
            <person name="Ito T."/>
            <person name="Fujiyama A."/>
            <person name="Inagaki F."/>
            <person name="Takami H."/>
        </authorList>
    </citation>
    <scope>NUCLEOTIDE SEQUENCE</scope>
    <source>
        <strain evidence="3">Expedition CK06-06</strain>
    </source>
</reference>
<feature type="compositionally biased region" description="Low complexity" evidence="1">
    <location>
        <begin position="173"/>
        <end position="192"/>
    </location>
</feature>
<keyword evidence="2" id="KW-0472">Membrane</keyword>
<dbReference type="EMBL" id="BARS01014862">
    <property type="protein sequence ID" value="GAF97584.1"/>
    <property type="molecule type" value="Genomic_DNA"/>
</dbReference>
<evidence type="ECO:0000313" key="3">
    <source>
        <dbReference type="EMBL" id="GAF97584.1"/>
    </source>
</evidence>
<feature type="region of interest" description="Disordered" evidence="1">
    <location>
        <begin position="173"/>
        <end position="199"/>
    </location>
</feature>
<feature type="compositionally biased region" description="Acidic residues" evidence="1">
    <location>
        <begin position="92"/>
        <end position="123"/>
    </location>
</feature>
<evidence type="ECO:0000256" key="2">
    <source>
        <dbReference type="SAM" id="Phobius"/>
    </source>
</evidence>
<dbReference type="AlphaFoldDB" id="X0TWE2"/>
<feature type="non-terminal residue" evidence="3">
    <location>
        <position position="199"/>
    </location>
</feature>
<feature type="region of interest" description="Disordered" evidence="1">
    <location>
        <begin position="91"/>
        <end position="131"/>
    </location>
</feature>
<feature type="transmembrane region" description="Helical" evidence="2">
    <location>
        <begin position="56"/>
        <end position="77"/>
    </location>
</feature>
<protein>
    <submittedName>
        <fullName evidence="3">Uncharacterized protein</fullName>
    </submittedName>
</protein>
<comment type="caution">
    <text evidence="3">The sequence shown here is derived from an EMBL/GenBank/DDBJ whole genome shotgun (WGS) entry which is preliminary data.</text>
</comment>
<keyword evidence="2" id="KW-0812">Transmembrane</keyword>
<organism evidence="3">
    <name type="scientific">marine sediment metagenome</name>
    <dbReference type="NCBI Taxonomy" id="412755"/>
    <lineage>
        <taxon>unclassified sequences</taxon>
        <taxon>metagenomes</taxon>
        <taxon>ecological metagenomes</taxon>
    </lineage>
</organism>
<evidence type="ECO:0000256" key="1">
    <source>
        <dbReference type="SAM" id="MobiDB-lite"/>
    </source>
</evidence>
<name>X0TWE2_9ZZZZ</name>
<feature type="compositionally biased region" description="Acidic residues" evidence="1">
    <location>
        <begin position="29"/>
        <end position="42"/>
    </location>
</feature>
<feature type="region of interest" description="Disordered" evidence="1">
    <location>
        <begin position="1"/>
        <end position="47"/>
    </location>
</feature>
<gene>
    <name evidence="3" type="ORF">S01H1_24698</name>
</gene>
<sequence>MGTPPKKNARQQAAKQESLKAKAATAAESDADDEDEEGEPGEESGFGIWMRQSPSWLISMVVHMLLLIVLGLIGLGIEKQEEIRELVIGDPDVTEEEELEEDAEALNEELEEEESETEEEIEEVTAPVDTQVEAPEFTINTQQDDVSLAAAQVDFSDFATESAFSGDVATDMGGAAASGLGSRTTGGRAAGARKGGGTP</sequence>